<dbReference type="EC" id="4.3.1.19" evidence="12"/>
<dbReference type="Pfam" id="PF00291">
    <property type="entry name" value="PALP"/>
    <property type="match status" value="1"/>
</dbReference>
<reference evidence="14 15" key="1">
    <citation type="submission" date="2020-09" db="EMBL/GenBank/DDBJ databases">
        <title>Echinicola sp. CAU 1574 isolated from sand of Sido Beach.</title>
        <authorList>
            <person name="Kim W."/>
        </authorList>
    </citation>
    <scope>NUCLEOTIDE SEQUENCE [LARGE SCALE GENOMIC DNA]</scope>
    <source>
        <strain evidence="14 15">CAU 1574</strain>
    </source>
</reference>
<evidence type="ECO:0000256" key="11">
    <source>
        <dbReference type="ARBA" id="ARBA00025527"/>
    </source>
</evidence>
<keyword evidence="15" id="KW-1185">Reference proteome</keyword>
<dbReference type="InterPro" id="IPR000634">
    <property type="entry name" value="Ser/Thr_deHydtase_PyrdxlP-BS"/>
</dbReference>
<evidence type="ECO:0000313" key="14">
    <source>
        <dbReference type="EMBL" id="MBD8489402.1"/>
    </source>
</evidence>
<keyword evidence="10 12" id="KW-0100">Branched-chain amino acid biosynthesis</keyword>
<comment type="catalytic activity">
    <reaction evidence="1 12">
        <text>L-threonine = 2-oxobutanoate + NH4(+)</text>
        <dbReference type="Rhea" id="RHEA:22108"/>
        <dbReference type="ChEBI" id="CHEBI:16763"/>
        <dbReference type="ChEBI" id="CHEBI:28938"/>
        <dbReference type="ChEBI" id="CHEBI:57926"/>
        <dbReference type="EC" id="4.3.1.19"/>
    </reaction>
</comment>
<dbReference type="InterPro" id="IPR011820">
    <property type="entry name" value="IlvA"/>
</dbReference>
<dbReference type="InterPro" id="IPR001721">
    <property type="entry name" value="TD_ACT-like"/>
</dbReference>
<dbReference type="SUPFAM" id="SSF53686">
    <property type="entry name" value="Tryptophan synthase beta subunit-like PLP-dependent enzymes"/>
    <property type="match status" value="1"/>
</dbReference>
<dbReference type="EMBL" id="JACYTQ010000003">
    <property type="protein sequence ID" value="MBD8489402.1"/>
    <property type="molecule type" value="Genomic_DNA"/>
</dbReference>
<dbReference type="InterPro" id="IPR050147">
    <property type="entry name" value="Ser/Thr_Dehydratase"/>
</dbReference>
<sequence length="416" mass="45934">MNPVTFEGINTASQVLSDVTNFTPLQFNEQLSEDYGCNVYLKREDLQPVRSYKIRGAYNKIFSLTEEEKSRGVVCASAGNHAQGVAFACKKLGIKGTIFIPSTTPAQKINRMKLFGKEMVEVVVSGDTYDDAFKTASDYCSNKGAVFVHPFDDHKVIEGQGTVGKEILEAANFPVDFLFLPIGGGGLSAGVSTYFGRKSPETKIIGTEPEGAPSMLTSIQNYKNTILEEIDGFVDGAAVKKVGDLTFAICQKNLDEMLLVPEGRICTTILNLYNNEGIVVEPAGAMTLAALSLYDKEKIKGKNVVCVVSGGNNDIMRTAEIKERSLIYEGLKHYFMIQFPQRPGALKDFVSKILGPNDDIAYFQFTKKNNRENGPAVVGIELKNPNDLSEIFERLKENRFKYNYLNDNLDLLTLLM</sequence>
<dbReference type="NCBIfam" id="TIGR02079">
    <property type="entry name" value="THD1"/>
    <property type="match status" value="1"/>
</dbReference>
<comment type="function">
    <text evidence="11 12">Catalyzes the anaerobic formation of alpha-ketobutyrate and ammonia from threonine in a two-step reaction. The first step involved a dehydration of threonine and a production of enamine intermediates (aminocrotonate), which tautomerizes to its imine form (iminobutyrate). Both intermediates are unstable and short-lived. The second step is the nonenzymatic hydrolysis of the enamine/imine intermediates to form 2-ketobutyrate and free ammonia. In the low water environment of the cell, the second step is accelerated by RidA.</text>
</comment>
<dbReference type="InterPro" id="IPR038110">
    <property type="entry name" value="TD_ACT-like_sf"/>
</dbReference>
<comment type="pathway">
    <text evidence="3 12">Amino-acid biosynthesis; L-isoleucine biosynthesis; 2-oxobutanoate from L-threonine: step 1/1.</text>
</comment>
<keyword evidence="6 12" id="KW-0028">Amino-acid biosynthesis</keyword>
<dbReference type="GO" id="GO:0004794">
    <property type="term" value="F:threonine deaminase activity"/>
    <property type="evidence" value="ECO:0007669"/>
    <property type="project" value="UniProtKB-EC"/>
</dbReference>
<feature type="domain" description="ACT-like" evidence="13">
    <location>
        <begin position="333"/>
        <end position="407"/>
    </location>
</feature>
<dbReference type="Gene3D" id="3.40.1020.10">
    <property type="entry name" value="Biosynthetic Threonine Deaminase, Domain 3"/>
    <property type="match status" value="1"/>
</dbReference>
<comment type="similarity">
    <text evidence="4 12">Belongs to the serine/threonine dehydratase family.</text>
</comment>
<dbReference type="RefSeq" id="WP_192010278.1">
    <property type="nucleotide sequence ID" value="NZ_JACYTQ010000003.1"/>
</dbReference>
<comment type="caution">
    <text evidence="14">The sequence shown here is derived from an EMBL/GenBank/DDBJ whole genome shotgun (WGS) entry which is preliminary data.</text>
</comment>
<dbReference type="PANTHER" id="PTHR48078:SF11">
    <property type="entry name" value="THREONINE DEHYDRATASE, MITOCHONDRIAL"/>
    <property type="match status" value="1"/>
</dbReference>
<dbReference type="InterPro" id="IPR001926">
    <property type="entry name" value="TrpB-like_PALP"/>
</dbReference>
<dbReference type="CDD" id="cd01562">
    <property type="entry name" value="Thr-dehyd"/>
    <property type="match status" value="1"/>
</dbReference>
<evidence type="ECO:0000256" key="3">
    <source>
        <dbReference type="ARBA" id="ARBA00004810"/>
    </source>
</evidence>
<dbReference type="Gene3D" id="3.40.50.1100">
    <property type="match status" value="2"/>
</dbReference>
<keyword evidence="7 12" id="KW-0412">Isoleucine biosynthesis</keyword>
<evidence type="ECO:0000256" key="9">
    <source>
        <dbReference type="ARBA" id="ARBA00023239"/>
    </source>
</evidence>
<dbReference type="Pfam" id="PF00585">
    <property type="entry name" value="Thr_dehydrat_C"/>
    <property type="match status" value="1"/>
</dbReference>
<name>A0ABR9AKR3_9BACT</name>
<evidence type="ECO:0000313" key="15">
    <source>
        <dbReference type="Proteomes" id="UP000647133"/>
    </source>
</evidence>
<evidence type="ECO:0000256" key="10">
    <source>
        <dbReference type="ARBA" id="ARBA00023304"/>
    </source>
</evidence>
<evidence type="ECO:0000256" key="5">
    <source>
        <dbReference type="ARBA" id="ARBA00011881"/>
    </source>
</evidence>
<accession>A0ABR9AKR3</accession>
<evidence type="ECO:0000256" key="6">
    <source>
        <dbReference type="ARBA" id="ARBA00022605"/>
    </source>
</evidence>
<comment type="cofactor">
    <cofactor evidence="2 12">
        <name>pyridoxal 5'-phosphate</name>
        <dbReference type="ChEBI" id="CHEBI:597326"/>
    </cofactor>
</comment>
<keyword evidence="9 12" id="KW-0456">Lyase</keyword>
<protein>
    <recommendedName>
        <fullName evidence="12">L-threonine dehydratase</fullName>
        <ecNumber evidence="12">4.3.1.19</ecNumber>
    </recommendedName>
    <alternativeName>
        <fullName evidence="12">Threonine deaminase</fullName>
    </alternativeName>
</protein>
<dbReference type="InterPro" id="IPR036052">
    <property type="entry name" value="TrpB-like_PALP_sf"/>
</dbReference>
<proteinExistence type="inferred from homology"/>
<evidence type="ECO:0000259" key="13">
    <source>
        <dbReference type="PROSITE" id="PS51672"/>
    </source>
</evidence>
<evidence type="ECO:0000256" key="7">
    <source>
        <dbReference type="ARBA" id="ARBA00022624"/>
    </source>
</evidence>
<organism evidence="14 15">
    <name type="scientific">Echinicola arenosa</name>
    <dbReference type="NCBI Taxonomy" id="2774144"/>
    <lineage>
        <taxon>Bacteria</taxon>
        <taxon>Pseudomonadati</taxon>
        <taxon>Bacteroidota</taxon>
        <taxon>Cytophagia</taxon>
        <taxon>Cytophagales</taxon>
        <taxon>Cyclobacteriaceae</taxon>
        <taxon>Echinicola</taxon>
    </lineage>
</organism>
<dbReference type="PANTHER" id="PTHR48078">
    <property type="entry name" value="THREONINE DEHYDRATASE, MITOCHONDRIAL-RELATED"/>
    <property type="match status" value="1"/>
</dbReference>
<dbReference type="Proteomes" id="UP000647133">
    <property type="component" value="Unassembled WGS sequence"/>
</dbReference>
<keyword evidence="8 12" id="KW-0663">Pyridoxal phosphate</keyword>
<evidence type="ECO:0000256" key="4">
    <source>
        <dbReference type="ARBA" id="ARBA00010869"/>
    </source>
</evidence>
<dbReference type="PROSITE" id="PS51672">
    <property type="entry name" value="ACT_LIKE"/>
    <property type="match status" value="1"/>
</dbReference>
<evidence type="ECO:0000256" key="2">
    <source>
        <dbReference type="ARBA" id="ARBA00001933"/>
    </source>
</evidence>
<evidence type="ECO:0000256" key="12">
    <source>
        <dbReference type="RuleBase" id="RU362012"/>
    </source>
</evidence>
<comment type="subunit">
    <text evidence="5 12">Homotetramer.</text>
</comment>
<gene>
    <name evidence="12 14" type="primary">ilvA</name>
    <name evidence="14" type="ORF">IFO69_11670</name>
</gene>
<dbReference type="PROSITE" id="PS00165">
    <property type="entry name" value="DEHYDRATASE_SER_THR"/>
    <property type="match status" value="1"/>
</dbReference>
<dbReference type="NCBIfam" id="NF006390">
    <property type="entry name" value="PRK08639.1"/>
    <property type="match status" value="1"/>
</dbReference>
<evidence type="ECO:0000256" key="1">
    <source>
        <dbReference type="ARBA" id="ARBA00001274"/>
    </source>
</evidence>
<evidence type="ECO:0000256" key="8">
    <source>
        <dbReference type="ARBA" id="ARBA00022898"/>
    </source>
</evidence>